<dbReference type="GO" id="GO:0005112">
    <property type="term" value="F:Notch binding"/>
    <property type="evidence" value="ECO:0007669"/>
    <property type="project" value="TreeGrafter"/>
</dbReference>
<dbReference type="SUPFAM" id="SSF48726">
    <property type="entry name" value="Immunoglobulin"/>
    <property type="match status" value="1"/>
</dbReference>
<keyword evidence="12" id="KW-1185">Reference proteome</keyword>
<dbReference type="FunFam" id="2.10.25.10:FF:000038">
    <property type="entry name" value="Fibrillin 2"/>
    <property type="match status" value="3"/>
</dbReference>
<dbReference type="FunFam" id="2.10.25.10:FF:000125">
    <property type="entry name" value="Neurogenic locus notch protein-like"/>
    <property type="match status" value="2"/>
</dbReference>
<feature type="signal peptide" evidence="7">
    <location>
        <begin position="1"/>
        <end position="22"/>
    </location>
</feature>
<dbReference type="PROSITE" id="PS50940">
    <property type="entry name" value="CHIT_BIND_II"/>
    <property type="match status" value="1"/>
</dbReference>
<dbReference type="InterPro" id="IPR000859">
    <property type="entry name" value="CUB_dom"/>
</dbReference>
<feature type="disulfide bond" evidence="6">
    <location>
        <begin position="618"/>
        <end position="627"/>
    </location>
</feature>
<dbReference type="GO" id="GO:0005509">
    <property type="term" value="F:calcium ion binding"/>
    <property type="evidence" value="ECO:0007669"/>
    <property type="project" value="InterPro"/>
</dbReference>
<evidence type="ECO:0000259" key="8">
    <source>
        <dbReference type="PROSITE" id="PS01180"/>
    </source>
</evidence>
<evidence type="ECO:0000256" key="5">
    <source>
        <dbReference type="ARBA" id="ARBA00023180"/>
    </source>
</evidence>
<feature type="disulfide bond" evidence="6">
    <location>
        <begin position="580"/>
        <end position="589"/>
    </location>
</feature>
<dbReference type="SUPFAM" id="SSF57184">
    <property type="entry name" value="Growth factor receptor domain"/>
    <property type="match status" value="2"/>
</dbReference>
<dbReference type="InterPro" id="IPR013032">
    <property type="entry name" value="EGF-like_CS"/>
</dbReference>
<dbReference type="PANTHER" id="PTHR12916">
    <property type="entry name" value="CYTOCHROME C OXIDASE POLYPEPTIDE VIC-2"/>
    <property type="match status" value="1"/>
</dbReference>
<evidence type="ECO:0000256" key="6">
    <source>
        <dbReference type="PROSITE-ProRule" id="PRU00076"/>
    </source>
</evidence>
<evidence type="ECO:0000259" key="9">
    <source>
        <dbReference type="PROSITE" id="PS50026"/>
    </source>
</evidence>
<evidence type="ECO:0000259" key="10">
    <source>
        <dbReference type="PROSITE" id="PS50835"/>
    </source>
</evidence>
<dbReference type="Pfam" id="PF12661">
    <property type="entry name" value="hEGF"/>
    <property type="match status" value="1"/>
</dbReference>
<dbReference type="PROSITE" id="PS01187">
    <property type="entry name" value="EGF_CA"/>
    <property type="match status" value="4"/>
</dbReference>
<dbReference type="InterPro" id="IPR009030">
    <property type="entry name" value="Growth_fac_rcpt_cys_sf"/>
</dbReference>
<feature type="domain" description="CUB" evidence="8">
    <location>
        <begin position="24"/>
        <end position="141"/>
    </location>
</feature>
<comment type="caution">
    <text evidence="6">Lacks conserved residue(s) required for the propagation of feature annotation.</text>
</comment>
<feature type="domain" description="EGF-like" evidence="9">
    <location>
        <begin position="710"/>
        <end position="746"/>
    </location>
</feature>
<dbReference type="AlphaFoldDB" id="A0A8B8BLH3"/>
<organism evidence="12 13">
    <name type="scientific">Crassostrea virginica</name>
    <name type="common">Eastern oyster</name>
    <dbReference type="NCBI Taxonomy" id="6565"/>
    <lineage>
        <taxon>Eukaryota</taxon>
        <taxon>Metazoa</taxon>
        <taxon>Spiralia</taxon>
        <taxon>Lophotrochozoa</taxon>
        <taxon>Mollusca</taxon>
        <taxon>Bivalvia</taxon>
        <taxon>Autobranchia</taxon>
        <taxon>Pteriomorphia</taxon>
        <taxon>Ostreida</taxon>
        <taxon>Ostreoidea</taxon>
        <taxon>Ostreidae</taxon>
        <taxon>Crassostrea</taxon>
    </lineage>
</organism>
<evidence type="ECO:0000313" key="13">
    <source>
        <dbReference type="RefSeq" id="XP_022303689.1"/>
    </source>
</evidence>
<feature type="domain" description="EGF-like" evidence="9">
    <location>
        <begin position="552"/>
        <end position="590"/>
    </location>
</feature>
<gene>
    <name evidence="13" type="primary">LOC111111165</name>
</gene>
<dbReference type="GO" id="GO:0005576">
    <property type="term" value="C:extracellular region"/>
    <property type="evidence" value="ECO:0007669"/>
    <property type="project" value="InterPro"/>
</dbReference>
<dbReference type="InterPro" id="IPR036179">
    <property type="entry name" value="Ig-like_dom_sf"/>
</dbReference>
<dbReference type="Gene3D" id="2.10.25.10">
    <property type="entry name" value="Laminin"/>
    <property type="match status" value="12"/>
</dbReference>
<dbReference type="GO" id="GO:0007219">
    <property type="term" value="P:Notch signaling pathway"/>
    <property type="evidence" value="ECO:0007669"/>
    <property type="project" value="TreeGrafter"/>
</dbReference>
<dbReference type="InterPro" id="IPR013320">
    <property type="entry name" value="ConA-like_dom_sf"/>
</dbReference>
<dbReference type="RefSeq" id="XP_022303689.1">
    <property type="nucleotide sequence ID" value="XM_022447981.1"/>
</dbReference>
<feature type="domain" description="Chitin-binding type-2" evidence="11">
    <location>
        <begin position="940"/>
        <end position="996"/>
    </location>
</feature>
<dbReference type="InterPro" id="IPR000152">
    <property type="entry name" value="EGF-type_Asp/Asn_hydroxyl_site"/>
</dbReference>
<feature type="disulfide bond" evidence="6">
    <location>
        <begin position="860"/>
        <end position="869"/>
    </location>
</feature>
<feature type="domain" description="EGF-like" evidence="9">
    <location>
        <begin position="434"/>
        <end position="472"/>
    </location>
</feature>
<dbReference type="KEGG" id="cvn:111111165"/>
<reference evidence="13" key="1">
    <citation type="submission" date="2025-08" db="UniProtKB">
        <authorList>
            <consortium name="RefSeq"/>
        </authorList>
    </citation>
    <scope>IDENTIFICATION</scope>
    <source>
        <tissue evidence="13">Whole sample</tissue>
    </source>
</reference>
<keyword evidence="4 6" id="KW-1015">Disulfide bond</keyword>
<dbReference type="PROSITE" id="PS01180">
    <property type="entry name" value="CUB"/>
    <property type="match status" value="2"/>
</dbReference>
<evidence type="ECO:0000256" key="3">
    <source>
        <dbReference type="ARBA" id="ARBA00022737"/>
    </source>
</evidence>
<feature type="domain" description="CUB" evidence="8">
    <location>
        <begin position="147"/>
        <end position="268"/>
    </location>
</feature>
<feature type="domain" description="EGF-like" evidence="9">
    <location>
        <begin position="393"/>
        <end position="432"/>
    </location>
</feature>
<dbReference type="InterPro" id="IPR035914">
    <property type="entry name" value="Sperma_CUB_dom_sf"/>
</dbReference>
<dbReference type="Pfam" id="PF07645">
    <property type="entry name" value="EGF_CA"/>
    <property type="match status" value="7"/>
</dbReference>
<feature type="disulfide bond" evidence="6">
    <location>
        <begin position="698"/>
        <end position="707"/>
    </location>
</feature>
<feature type="domain" description="EGF-like" evidence="9">
    <location>
        <begin position="754"/>
        <end position="792"/>
    </location>
</feature>
<dbReference type="PROSITE" id="PS50835">
    <property type="entry name" value="IG_LIKE"/>
    <property type="match status" value="1"/>
</dbReference>
<evidence type="ECO:0000313" key="12">
    <source>
        <dbReference type="Proteomes" id="UP000694844"/>
    </source>
</evidence>
<feature type="chain" id="PRO_5034478804" evidence="7">
    <location>
        <begin position="23"/>
        <end position="1280"/>
    </location>
</feature>
<keyword evidence="3" id="KW-0677">Repeat</keyword>
<feature type="disulfide bond" evidence="6">
    <location>
        <begin position="540"/>
        <end position="549"/>
    </location>
</feature>
<keyword evidence="1 6" id="KW-0245">EGF-like domain</keyword>
<feature type="domain" description="EGF-like" evidence="9">
    <location>
        <begin position="474"/>
        <end position="512"/>
    </location>
</feature>
<proteinExistence type="predicted"/>
<keyword evidence="2 7" id="KW-0732">Signal</keyword>
<evidence type="ECO:0000259" key="11">
    <source>
        <dbReference type="PROSITE" id="PS50940"/>
    </source>
</evidence>
<dbReference type="OrthoDB" id="283575at2759"/>
<dbReference type="InterPro" id="IPR000742">
    <property type="entry name" value="EGF"/>
</dbReference>
<dbReference type="GeneID" id="111111165"/>
<feature type="domain" description="EGF-like" evidence="9">
    <location>
        <begin position="670"/>
        <end position="708"/>
    </location>
</feature>
<dbReference type="CDD" id="cd00041">
    <property type="entry name" value="CUB"/>
    <property type="match status" value="1"/>
</dbReference>
<feature type="domain" description="EGF-like" evidence="9">
    <location>
        <begin position="592"/>
        <end position="628"/>
    </location>
</feature>
<dbReference type="PROSITE" id="PS50026">
    <property type="entry name" value="EGF_3"/>
    <property type="match status" value="12"/>
</dbReference>
<feature type="disulfide bond" evidence="6">
    <location>
        <begin position="658"/>
        <end position="667"/>
    </location>
</feature>
<feature type="domain" description="Ig-like" evidence="10">
    <location>
        <begin position="296"/>
        <end position="383"/>
    </location>
</feature>
<dbReference type="InterPro" id="IPR002557">
    <property type="entry name" value="Chitin-bd_dom"/>
</dbReference>
<accession>A0A8B8BLH3</accession>
<dbReference type="PANTHER" id="PTHR12916:SF4">
    <property type="entry name" value="UNINFLATABLE, ISOFORM C"/>
    <property type="match status" value="1"/>
</dbReference>
<evidence type="ECO:0000256" key="1">
    <source>
        <dbReference type="ARBA" id="ARBA00022536"/>
    </source>
</evidence>
<dbReference type="SUPFAM" id="SSF49854">
    <property type="entry name" value="Spermadhesin, CUB domain"/>
    <property type="match status" value="2"/>
</dbReference>
<dbReference type="Proteomes" id="UP000694844">
    <property type="component" value="Chromosome 9"/>
</dbReference>
<dbReference type="SMART" id="SM00181">
    <property type="entry name" value="EGF"/>
    <property type="match status" value="12"/>
</dbReference>
<dbReference type="PROSITE" id="PS01186">
    <property type="entry name" value="EGF_2"/>
    <property type="match status" value="12"/>
</dbReference>
<dbReference type="PRINTS" id="PR01983">
    <property type="entry name" value="NOTCH"/>
</dbReference>
<dbReference type="SUPFAM" id="SSF49899">
    <property type="entry name" value="Concanavalin A-like lectins/glucanases"/>
    <property type="match status" value="1"/>
</dbReference>
<evidence type="ECO:0000256" key="4">
    <source>
        <dbReference type="ARBA" id="ARBA00023157"/>
    </source>
</evidence>
<dbReference type="SMART" id="SM00042">
    <property type="entry name" value="CUB"/>
    <property type="match status" value="1"/>
</dbReference>
<dbReference type="SUPFAM" id="SSF57196">
    <property type="entry name" value="EGF/Laminin"/>
    <property type="match status" value="6"/>
</dbReference>
<dbReference type="Pfam" id="PF00431">
    <property type="entry name" value="CUB"/>
    <property type="match status" value="2"/>
</dbReference>
<evidence type="ECO:0000256" key="2">
    <source>
        <dbReference type="ARBA" id="ARBA00022729"/>
    </source>
</evidence>
<dbReference type="InterPro" id="IPR013783">
    <property type="entry name" value="Ig-like_fold"/>
</dbReference>
<dbReference type="CDD" id="cd00054">
    <property type="entry name" value="EGF_CA"/>
    <property type="match status" value="10"/>
</dbReference>
<dbReference type="InterPro" id="IPR049883">
    <property type="entry name" value="NOTCH1_EGF-like"/>
</dbReference>
<dbReference type="FunFam" id="2.10.25.10:FF:000472">
    <property type="entry name" value="Uncharacterized protein, isoform A"/>
    <property type="match status" value="2"/>
</dbReference>
<name>A0A8B8BLH3_CRAVI</name>
<sequence length="1280" mass="142318">MDYWKISLLYLAVFICFSYVDCQCDDQNQASMLGMKPYRVYFPSTNNETTYGRFLWCQWHFIAQNQEAQIVYRFSNISVDCGDSLVAFVEEKDQYTSAPICGSGATKPTVETPSNELRVTLNSDGTSNDAEQGFVLELIAAKGNETCPQHPIEATSLDQQITSPRFPMPYVANLKCRYILTAPSGVVLEFDFIDVETHKDCPPQSCCDVINIYEGLATENKSLASLCGADIFQPNLTYESLGRVLTLELVTDHMGSPRKGFVARVRAKDGDPIPIPTTTLSTTFQTTQLPKPTTEPTVITVPVIDTMEVLAFSSFELRCNIPTLENGIDISWTKDGLPFLPDLNSNRYYFLEDESLVKFTSIFKEDAGLYTCEANSPFHPTYSARVIVLDRAVINECENNNTYNCPAHSTCVDTVEGYTCECINGWTGTNCEIDVDECQVNSSICGSNGNCVNAKGSYTCECKSGWSGENCETDVNECVASTNPCSENGKCINLLGSFRCECSEGWEGLTCEIRINPCSTNSCSRNSTCEEIGNTYQCNCFPGWKGDNCDIDVNECIDGSNPCRGNGKCINLAGSFRCDCFQGWRGLHCESRFDPCLSNSCSKNSKCEVQGDTYRCNCFKGWTGEKCDRDINECQTNPSLCSPNGICENTKGGYSCKCHSGWKGDNCRTDINECETLQTPCSGHGRCTNSEGTYICSCYRGWEGGRCERKIDPCLSNPCPENSVCKMKGSSYECTCLVGWEGPDCSKEVQKATGINECQTNPYLCSPNGICENTKGGYSCKCHSGWKGDNCRTDINECETLQTPCSGHGRCTNSEGTYICSCYRGWEGGRCERKIDPCLSNPCPENSVCKMKGSSYECTCLVGWEGANCSKEVQKATGPCAEKCQGKESCYIGHNCTHYDHCFAWDNAACHCTRMICSFGTFWNAKINNCDRVAQVECKSDPCLYMKYRSTYPSHFNCRTFYKCNKNRQSLPMCCNKGYAYDHNVQGCAPDPYCKLHCAEREKVQTTIAPTTPKISMETCYFWSVSGSPHRYRNAVSNIIQNCPLGTVFKADYCVCVQDTAFSRRECVPLVNVNFTGDEIINLSQQSYIQVDGVSQVESGLAYVTYGFFNGMSSSIQIPRLNAVALPRLRIQIRFFASTPANARYQVLVSNCRSKAKSWDIPEVAENQSPSLAIIADTVDNHLTFLGYSDDWKVRPVLFRLPYKANSWNNVELVYNGNSFKGRIRSQNEDSSTFYQEEEKPFSGRIVAPSGPLKVGRCSDKDAFYGYIDMMKVFDCVVTP</sequence>
<dbReference type="Gene3D" id="2.60.40.10">
    <property type="entry name" value="Immunoglobulins"/>
    <property type="match status" value="1"/>
</dbReference>
<dbReference type="GO" id="GO:0008061">
    <property type="term" value="F:chitin binding"/>
    <property type="evidence" value="ECO:0007669"/>
    <property type="project" value="InterPro"/>
</dbReference>
<feature type="disulfide bond" evidence="6">
    <location>
        <begin position="502"/>
        <end position="511"/>
    </location>
</feature>
<feature type="domain" description="EGF-like" evidence="9">
    <location>
        <begin position="630"/>
        <end position="668"/>
    </location>
</feature>
<feature type="disulfide bond" evidence="6">
    <location>
        <begin position="736"/>
        <end position="745"/>
    </location>
</feature>
<dbReference type="PROSITE" id="PS00022">
    <property type="entry name" value="EGF_1"/>
    <property type="match status" value="12"/>
</dbReference>
<protein>
    <submittedName>
        <fullName evidence="13">Neurogenic locus notch homolog protein 2-like isoform X1</fullName>
    </submittedName>
</protein>
<dbReference type="Gene3D" id="2.60.120.290">
    <property type="entry name" value="Spermadhesin, CUB domain"/>
    <property type="match status" value="2"/>
</dbReference>
<feature type="disulfide bond" evidence="6">
    <location>
        <begin position="422"/>
        <end position="431"/>
    </location>
</feature>
<feature type="domain" description="EGF-like" evidence="9">
    <location>
        <begin position="794"/>
        <end position="832"/>
    </location>
</feature>
<feature type="disulfide bond" evidence="6">
    <location>
        <begin position="462"/>
        <end position="471"/>
    </location>
</feature>
<dbReference type="InterPro" id="IPR007110">
    <property type="entry name" value="Ig-like_dom"/>
</dbReference>
<feature type="domain" description="EGF-like" evidence="9">
    <location>
        <begin position="514"/>
        <end position="550"/>
    </location>
</feature>
<dbReference type="PROSITE" id="PS00010">
    <property type="entry name" value="ASX_HYDROXYL"/>
    <property type="match status" value="8"/>
</dbReference>
<dbReference type="InterPro" id="IPR001881">
    <property type="entry name" value="EGF-like_Ca-bd_dom"/>
</dbReference>
<dbReference type="SMART" id="SM00179">
    <property type="entry name" value="EGF_CA"/>
    <property type="match status" value="12"/>
</dbReference>
<evidence type="ECO:0000256" key="7">
    <source>
        <dbReference type="SAM" id="SignalP"/>
    </source>
</evidence>
<dbReference type="InterPro" id="IPR018097">
    <property type="entry name" value="EGF_Ca-bd_CS"/>
</dbReference>
<feature type="disulfide bond" evidence="6">
    <location>
        <begin position="822"/>
        <end position="831"/>
    </location>
</feature>
<feature type="disulfide bond" evidence="6">
    <location>
        <begin position="782"/>
        <end position="791"/>
    </location>
</feature>
<keyword evidence="5" id="KW-0325">Glycoprotein</keyword>
<feature type="domain" description="EGF-like" evidence="9">
    <location>
        <begin position="834"/>
        <end position="870"/>
    </location>
</feature>